<keyword evidence="2" id="KW-1185">Reference proteome</keyword>
<protein>
    <recommendedName>
        <fullName evidence="3">RNase H type-1 domain-containing protein</fullName>
    </recommendedName>
</protein>
<evidence type="ECO:0000313" key="1">
    <source>
        <dbReference type="EMBL" id="KAH1066983.1"/>
    </source>
</evidence>
<gene>
    <name evidence="1" type="ORF">J1N35_031970</name>
</gene>
<evidence type="ECO:0000313" key="2">
    <source>
        <dbReference type="Proteomes" id="UP000828251"/>
    </source>
</evidence>
<name>A0A9D3ZVB5_9ROSI</name>
<dbReference type="AlphaFoldDB" id="A0A9D3ZVB5"/>
<proteinExistence type="predicted"/>
<accession>A0A9D3ZVB5</accession>
<evidence type="ECO:0008006" key="3">
    <source>
        <dbReference type="Google" id="ProtNLM"/>
    </source>
</evidence>
<sequence>MYLGNCEVVNSELWGILDGLQIALNRDNLEAVNLIHEGVRVGSNSALITRIILLLKDLSHWNL</sequence>
<dbReference type="Proteomes" id="UP000828251">
    <property type="component" value="Unassembled WGS sequence"/>
</dbReference>
<comment type="caution">
    <text evidence="1">The sequence shown here is derived from an EMBL/GenBank/DDBJ whole genome shotgun (WGS) entry which is preliminary data.</text>
</comment>
<dbReference type="EMBL" id="JAIQCV010000009">
    <property type="protein sequence ID" value="KAH1066983.1"/>
    <property type="molecule type" value="Genomic_DNA"/>
</dbReference>
<organism evidence="1 2">
    <name type="scientific">Gossypium stocksii</name>
    <dbReference type="NCBI Taxonomy" id="47602"/>
    <lineage>
        <taxon>Eukaryota</taxon>
        <taxon>Viridiplantae</taxon>
        <taxon>Streptophyta</taxon>
        <taxon>Embryophyta</taxon>
        <taxon>Tracheophyta</taxon>
        <taxon>Spermatophyta</taxon>
        <taxon>Magnoliopsida</taxon>
        <taxon>eudicotyledons</taxon>
        <taxon>Gunneridae</taxon>
        <taxon>Pentapetalae</taxon>
        <taxon>rosids</taxon>
        <taxon>malvids</taxon>
        <taxon>Malvales</taxon>
        <taxon>Malvaceae</taxon>
        <taxon>Malvoideae</taxon>
        <taxon>Gossypium</taxon>
    </lineage>
</organism>
<reference evidence="1 2" key="1">
    <citation type="journal article" date="2021" name="Plant Biotechnol. J.">
        <title>Multi-omics assisted identification of the key and species-specific regulatory components of drought-tolerant mechanisms in Gossypium stocksii.</title>
        <authorList>
            <person name="Yu D."/>
            <person name="Ke L."/>
            <person name="Zhang D."/>
            <person name="Wu Y."/>
            <person name="Sun Y."/>
            <person name="Mei J."/>
            <person name="Sun J."/>
            <person name="Sun Y."/>
        </authorList>
    </citation>
    <scope>NUCLEOTIDE SEQUENCE [LARGE SCALE GENOMIC DNA]</scope>
    <source>
        <strain evidence="2">cv. E1</strain>
        <tissue evidence="1">Leaf</tissue>
    </source>
</reference>